<dbReference type="EMBL" id="MT630677">
    <property type="protein sequence ID" value="QNO41847.1"/>
    <property type="molecule type" value="Genomic_DNA"/>
</dbReference>
<evidence type="ECO:0000313" key="1">
    <source>
        <dbReference type="EMBL" id="QNO41847.1"/>
    </source>
</evidence>
<organism evidence="1">
    <name type="scientific">Candidatus Methanogaster sp. ANME-2c ERB4</name>
    <dbReference type="NCBI Taxonomy" id="2759911"/>
    <lineage>
        <taxon>Archaea</taxon>
        <taxon>Methanobacteriati</taxon>
        <taxon>Methanobacteriota</taxon>
        <taxon>Stenosarchaea group</taxon>
        <taxon>Methanomicrobia</taxon>
        <taxon>Methanosarcinales</taxon>
        <taxon>ANME-2 cluster</taxon>
        <taxon>Candidatus Methanogasteraceae</taxon>
        <taxon>Candidatus Methanogaster</taxon>
    </lineage>
</organism>
<gene>
    <name evidence="1" type="ORF">BDEPBIDA_00001</name>
</gene>
<reference evidence="1" key="1">
    <citation type="submission" date="2020-06" db="EMBL/GenBank/DDBJ databases">
        <title>Unique genomic features of the anaerobic methanotrophic archaea.</title>
        <authorList>
            <person name="Chadwick G.L."/>
            <person name="Skennerton C.T."/>
            <person name="Laso-Perez R."/>
            <person name="Leu A.O."/>
            <person name="Speth D.R."/>
            <person name="Yu H."/>
            <person name="Morgan-Lang C."/>
            <person name="Hatzenpichler R."/>
            <person name="Goudeau D."/>
            <person name="Malmstrom R."/>
            <person name="Brazelton W.J."/>
            <person name="Woyke T."/>
            <person name="Hallam S.J."/>
            <person name="Tyson G.W."/>
            <person name="Wegener G."/>
            <person name="Boetius A."/>
            <person name="Orphan V."/>
        </authorList>
    </citation>
    <scope>NUCLEOTIDE SEQUENCE</scope>
</reference>
<sequence>MEWLVRRSDDDAVSCIAAPLNHAKASLCESWVDSDDHDLT</sequence>
<name>A0A7G9Y1G3_9EURY</name>
<accession>A0A7G9Y1G3</accession>
<proteinExistence type="predicted"/>
<dbReference type="AlphaFoldDB" id="A0A7G9Y1G3"/>
<protein>
    <submittedName>
        <fullName evidence="1">Uncharacterized protein</fullName>
    </submittedName>
</protein>